<dbReference type="Pfam" id="PF17283">
    <property type="entry name" value="Zn_ribbon_SprT"/>
    <property type="match status" value="1"/>
</dbReference>
<dbReference type="SMART" id="SM00731">
    <property type="entry name" value="SprT"/>
    <property type="match status" value="1"/>
</dbReference>
<dbReference type="GO" id="GO:0006950">
    <property type="term" value="P:response to stress"/>
    <property type="evidence" value="ECO:0007669"/>
    <property type="project" value="UniProtKB-ARBA"/>
</dbReference>
<comment type="cofactor">
    <cofactor evidence="4">
        <name>Zn(2+)</name>
        <dbReference type="ChEBI" id="CHEBI:29105"/>
    </cofactor>
    <text evidence="4">Binds 1 zinc ion.</text>
</comment>
<comment type="similarity">
    <text evidence="4">Belongs to the SprT family.</text>
</comment>
<dbReference type="AlphaFoldDB" id="A0A417YD77"/>
<dbReference type="GO" id="GO:0008270">
    <property type="term" value="F:zinc ion binding"/>
    <property type="evidence" value="ECO:0007669"/>
    <property type="project" value="UniProtKB-UniRule"/>
</dbReference>
<evidence type="ECO:0000259" key="5">
    <source>
        <dbReference type="SMART" id="SM00731"/>
    </source>
</evidence>
<gene>
    <name evidence="6" type="ORF">D1B31_23590</name>
</gene>
<keyword evidence="2 4" id="KW-0479">Metal-binding</keyword>
<keyword evidence="3 4" id="KW-0862">Zinc</keyword>
<dbReference type="RefSeq" id="WP_118924966.1">
    <property type="nucleotide sequence ID" value="NZ_QWEG01000030.1"/>
</dbReference>
<name>A0A417YD77_9BACI</name>
<feature type="active site" evidence="4">
    <location>
        <position position="68"/>
    </location>
</feature>
<dbReference type="GO" id="GO:0005737">
    <property type="term" value="C:cytoplasm"/>
    <property type="evidence" value="ECO:0007669"/>
    <property type="project" value="UniProtKB-SubCell"/>
</dbReference>
<dbReference type="InterPro" id="IPR035240">
    <property type="entry name" value="SprT_Zn_ribbon"/>
</dbReference>
<dbReference type="EMBL" id="QWEG01000030">
    <property type="protein sequence ID" value="RHW30566.1"/>
    <property type="molecule type" value="Genomic_DNA"/>
</dbReference>
<comment type="subcellular location">
    <subcellularLocation>
        <location evidence="4">Cytoplasm</location>
    </subcellularLocation>
</comment>
<evidence type="ECO:0000313" key="6">
    <source>
        <dbReference type="EMBL" id="RHW30566.1"/>
    </source>
</evidence>
<dbReference type="Proteomes" id="UP000284416">
    <property type="component" value="Unassembled WGS sequence"/>
</dbReference>
<evidence type="ECO:0000256" key="1">
    <source>
        <dbReference type="ARBA" id="ARBA00022490"/>
    </source>
</evidence>
<dbReference type="HAMAP" id="MF_00745">
    <property type="entry name" value="SprT_like"/>
    <property type="match status" value="1"/>
</dbReference>
<keyword evidence="1 4" id="KW-0963">Cytoplasm</keyword>
<keyword evidence="7" id="KW-1185">Reference proteome</keyword>
<dbReference type="Pfam" id="PF10263">
    <property type="entry name" value="SprT-like"/>
    <property type="match status" value="1"/>
</dbReference>
<evidence type="ECO:0000256" key="4">
    <source>
        <dbReference type="HAMAP-Rule" id="MF_00745"/>
    </source>
</evidence>
<evidence type="ECO:0000256" key="3">
    <source>
        <dbReference type="ARBA" id="ARBA00022833"/>
    </source>
</evidence>
<sequence length="158" mass="18553">MEDRELQALTEKLSKELFGLPFMHKAVFNPRLKTTGGRYLLKSHNIEINKRYLEQLGYEELIGIIKHELCHYHLHLAGRGYKHRDADFRALLKKVEAPRFCGQLPEKVAKRTSRKIIVYECTVCKTAYTRRRNMDLSKYVCGKCRGKLRKIKEVLSET</sequence>
<accession>A0A417YD77</accession>
<reference evidence="6 7" key="1">
    <citation type="journal article" date="2017" name="Int. J. Syst. Evol. Microbiol.">
        <title>Bacillus notoginsengisoli sp. nov., a novel bacterium isolated from the rhizosphere of Panax notoginseng.</title>
        <authorList>
            <person name="Zhang M.Y."/>
            <person name="Cheng J."/>
            <person name="Cai Y."/>
            <person name="Zhang T.Y."/>
            <person name="Wu Y.Y."/>
            <person name="Manikprabhu D."/>
            <person name="Li W.J."/>
            <person name="Zhang Y.X."/>
        </authorList>
    </citation>
    <scope>NUCLEOTIDE SEQUENCE [LARGE SCALE GENOMIC DNA]</scope>
    <source>
        <strain evidence="6 7">JCM 30743</strain>
    </source>
</reference>
<dbReference type="OrthoDB" id="9799909at2"/>
<feature type="binding site" evidence="4">
    <location>
        <position position="67"/>
    </location>
    <ligand>
        <name>Zn(2+)</name>
        <dbReference type="ChEBI" id="CHEBI:29105"/>
    </ligand>
</feature>
<dbReference type="InterPro" id="IPR006640">
    <property type="entry name" value="SprT-like_domain"/>
</dbReference>
<evidence type="ECO:0000313" key="7">
    <source>
        <dbReference type="Proteomes" id="UP000284416"/>
    </source>
</evidence>
<dbReference type="InterPro" id="IPR023524">
    <property type="entry name" value="Uncharacterised_SprT-like"/>
</dbReference>
<protein>
    <recommendedName>
        <fullName evidence="4">Protein SprT-like</fullName>
    </recommendedName>
</protein>
<organism evidence="6 7">
    <name type="scientific">Neobacillus notoginsengisoli</name>
    <dbReference type="NCBI Taxonomy" id="1578198"/>
    <lineage>
        <taxon>Bacteria</taxon>
        <taxon>Bacillati</taxon>
        <taxon>Bacillota</taxon>
        <taxon>Bacilli</taxon>
        <taxon>Bacillales</taxon>
        <taxon>Bacillaceae</taxon>
        <taxon>Neobacillus</taxon>
    </lineage>
</organism>
<evidence type="ECO:0000256" key="2">
    <source>
        <dbReference type="ARBA" id="ARBA00022723"/>
    </source>
</evidence>
<feature type="domain" description="SprT-like" evidence="5">
    <location>
        <begin position="4"/>
        <end position="151"/>
    </location>
</feature>
<feature type="binding site" evidence="4">
    <location>
        <position position="71"/>
    </location>
    <ligand>
        <name>Zn(2+)</name>
        <dbReference type="ChEBI" id="CHEBI:29105"/>
    </ligand>
</feature>
<comment type="caution">
    <text evidence="6">The sequence shown here is derived from an EMBL/GenBank/DDBJ whole genome shotgun (WGS) entry which is preliminary data.</text>
</comment>
<dbReference type="NCBIfam" id="NF003339">
    <property type="entry name" value="PRK04351.1"/>
    <property type="match status" value="1"/>
</dbReference>
<proteinExistence type="inferred from homology"/>